<dbReference type="InterPro" id="IPR010982">
    <property type="entry name" value="Lambda_DNA-bd_dom_sf"/>
</dbReference>
<dbReference type="CDD" id="cd01574">
    <property type="entry name" value="PBP1_LacI"/>
    <property type="match status" value="1"/>
</dbReference>
<proteinExistence type="predicted"/>
<dbReference type="InterPro" id="IPR046335">
    <property type="entry name" value="LacI/GalR-like_sensor"/>
</dbReference>
<comment type="caution">
    <text evidence="5">The sequence shown here is derived from an EMBL/GenBank/DDBJ whole genome shotgun (WGS) entry which is preliminary data.</text>
</comment>
<dbReference type="Pfam" id="PF13377">
    <property type="entry name" value="Peripla_BP_3"/>
    <property type="match status" value="1"/>
</dbReference>
<dbReference type="InterPro" id="IPR028082">
    <property type="entry name" value="Peripla_BP_I"/>
</dbReference>
<dbReference type="GO" id="GO:0003700">
    <property type="term" value="F:DNA-binding transcription factor activity"/>
    <property type="evidence" value="ECO:0007669"/>
    <property type="project" value="TreeGrafter"/>
</dbReference>
<keyword evidence="2" id="KW-0238">DNA-binding</keyword>
<feature type="domain" description="HTH lacI-type" evidence="4">
    <location>
        <begin position="9"/>
        <end position="63"/>
    </location>
</feature>
<evidence type="ECO:0000259" key="4">
    <source>
        <dbReference type="PROSITE" id="PS50932"/>
    </source>
</evidence>
<dbReference type="EMBL" id="SMKQ01000212">
    <property type="protein sequence ID" value="TDD35704.1"/>
    <property type="molecule type" value="Genomic_DNA"/>
</dbReference>
<evidence type="ECO:0000313" key="5">
    <source>
        <dbReference type="EMBL" id="TDD35704.1"/>
    </source>
</evidence>
<dbReference type="CDD" id="cd01392">
    <property type="entry name" value="HTH_LacI"/>
    <property type="match status" value="1"/>
</dbReference>
<protein>
    <submittedName>
        <fullName evidence="5">LacI family transcriptional regulator</fullName>
    </submittedName>
</protein>
<evidence type="ECO:0000256" key="1">
    <source>
        <dbReference type="ARBA" id="ARBA00023015"/>
    </source>
</evidence>
<name>A0A4R4XX31_9ACTN</name>
<evidence type="ECO:0000256" key="3">
    <source>
        <dbReference type="ARBA" id="ARBA00023163"/>
    </source>
</evidence>
<evidence type="ECO:0000256" key="2">
    <source>
        <dbReference type="ARBA" id="ARBA00023125"/>
    </source>
</evidence>
<keyword evidence="3" id="KW-0804">Transcription</keyword>
<dbReference type="RefSeq" id="WP_132621067.1">
    <property type="nucleotide sequence ID" value="NZ_SMKQ01000212.1"/>
</dbReference>
<keyword evidence="1" id="KW-0805">Transcription regulation</keyword>
<dbReference type="Gene3D" id="3.40.50.2300">
    <property type="match status" value="2"/>
</dbReference>
<reference evidence="5 6" key="1">
    <citation type="submission" date="2019-03" db="EMBL/GenBank/DDBJ databases">
        <title>Draft genome sequences of novel Actinobacteria.</title>
        <authorList>
            <person name="Sahin N."/>
            <person name="Ay H."/>
            <person name="Saygin H."/>
        </authorList>
    </citation>
    <scope>NUCLEOTIDE SEQUENCE [LARGE SCALE GENOMIC DNA]</scope>
    <source>
        <strain evidence="5 6">CH32</strain>
    </source>
</reference>
<dbReference type="PANTHER" id="PTHR30146:SF109">
    <property type="entry name" value="HTH-TYPE TRANSCRIPTIONAL REGULATOR GALS"/>
    <property type="match status" value="1"/>
</dbReference>
<dbReference type="OrthoDB" id="9785139at2"/>
<sequence length="341" mass="36114">MPEARRRPPGSTDVARLAGVSQKTVSRVINGEPYVSDEIRQRVLAAARELGYRRNTAARALNLGRFHRIGVASLGSSLYGPASMLIALERHAREVGYALSVVNTMEGDDTGVVNAVETLLEQGVDGIVISEPIVAEQELRIDASVPVLSFGPVAGLDAPQVITPGPSGVDAGREATEHLLRLGHATVRHVAGPSRWWAARDRVRGWREALAAAGAPEPPPLEGDWSPASGYAAGRVLAADREATAVFVANDDMAIGVLHALAEAGRAVPEDVSVVGMDDVPAAAYLSPPLTTVRQDFEAIIAHGLALLLERIEGGSRVAVHDTPVTHLVVRRSTSPPKEKR</sequence>
<dbReference type="GO" id="GO:0000976">
    <property type="term" value="F:transcription cis-regulatory region binding"/>
    <property type="evidence" value="ECO:0007669"/>
    <property type="project" value="TreeGrafter"/>
</dbReference>
<organism evidence="5 6">
    <name type="scientific">Nonomuraea terrae</name>
    <dbReference type="NCBI Taxonomy" id="2530383"/>
    <lineage>
        <taxon>Bacteria</taxon>
        <taxon>Bacillati</taxon>
        <taxon>Actinomycetota</taxon>
        <taxon>Actinomycetes</taxon>
        <taxon>Streptosporangiales</taxon>
        <taxon>Streptosporangiaceae</taxon>
        <taxon>Nonomuraea</taxon>
    </lineage>
</organism>
<keyword evidence="6" id="KW-1185">Reference proteome</keyword>
<dbReference type="SUPFAM" id="SSF53822">
    <property type="entry name" value="Periplasmic binding protein-like I"/>
    <property type="match status" value="1"/>
</dbReference>
<dbReference type="Proteomes" id="UP000295302">
    <property type="component" value="Unassembled WGS sequence"/>
</dbReference>
<accession>A0A4R4XX31</accession>
<dbReference type="PROSITE" id="PS50932">
    <property type="entry name" value="HTH_LACI_2"/>
    <property type="match status" value="1"/>
</dbReference>
<gene>
    <name evidence="5" type="ORF">E1286_39180</name>
</gene>
<dbReference type="InterPro" id="IPR000843">
    <property type="entry name" value="HTH_LacI"/>
</dbReference>
<dbReference type="Gene3D" id="1.10.260.40">
    <property type="entry name" value="lambda repressor-like DNA-binding domains"/>
    <property type="match status" value="1"/>
</dbReference>
<dbReference type="Pfam" id="PF00356">
    <property type="entry name" value="LacI"/>
    <property type="match status" value="1"/>
</dbReference>
<dbReference type="PANTHER" id="PTHR30146">
    <property type="entry name" value="LACI-RELATED TRANSCRIPTIONAL REPRESSOR"/>
    <property type="match status" value="1"/>
</dbReference>
<dbReference type="AlphaFoldDB" id="A0A4R4XX31"/>
<evidence type="ECO:0000313" key="6">
    <source>
        <dbReference type="Proteomes" id="UP000295302"/>
    </source>
</evidence>
<dbReference type="SUPFAM" id="SSF47413">
    <property type="entry name" value="lambda repressor-like DNA-binding domains"/>
    <property type="match status" value="1"/>
</dbReference>
<dbReference type="SMART" id="SM00354">
    <property type="entry name" value="HTH_LACI"/>
    <property type="match status" value="1"/>
</dbReference>